<dbReference type="GO" id="GO:0046417">
    <property type="term" value="P:chorismate metabolic process"/>
    <property type="evidence" value="ECO:0007669"/>
    <property type="project" value="InterPro"/>
</dbReference>
<dbReference type="InterPro" id="IPR006218">
    <property type="entry name" value="DAHP1/KDSA"/>
</dbReference>
<dbReference type="Gene3D" id="3.20.20.70">
    <property type="entry name" value="Aldolase class I"/>
    <property type="match status" value="1"/>
</dbReference>
<dbReference type="InterPro" id="IPR002701">
    <property type="entry name" value="CM_II_prokaryot"/>
</dbReference>
<dbReference type="GO" id="GO:0004106">
    <property type="term" value="F:chorismate mutase activity"/>
    <property type="evidence" value="ECO:0007669"/>
    <property type="project" value="UniProtKB-EC"/>
</dbReference>
<dbReference type="InterPro" id="IPR013785">
    <property type="entry name" value="Aldolase_TIM"/>
</dbReference>
<dbReference type="EMBL" id="SMUW01000037">
    <property type="protein sequence ID" value="TDK41939.1"/>
    <property type="molecule type" value="Genomic_DNA"/>
</dbReference>
<dbReference type="AlphaFoldDB" id="A0A4R5US59"/>
<dbReference type="InterPro" id="IPR036263">
    <property type="entry name" value="Chorismate_II_sf"/>
</dbReference>
<name>A0A4R5US59_9BACT</name>
<protein>
    <recommendedName>
        <fullName evidence="1">chorismate mutase</fullName>
        <ecNumber evidence="1">5.4.99.5</ecNumber>
    </recommendedName>
</protein>
<feature type="coiled-coil region" evidence="3">
    <location>
        <begin position="262"/>
        <end position="289"/>
    </location>
</feature>
<dbReference type="PROSITE" id="PS51168">
    <property type="entry name" value="CHORISMATE_MUT_2"/>
    <property type="match status" value="1"/>
</dbReference>
<proteinExistence type="predicted"/>
<evidence type="ECO:0000313" key="5">
    <source>
        <dbReference type="EMBL" id="TDK41939.1"/>
    </source>
</evidence>
<organism evidence="5 6">
    <name type="scientific">Algoriphagus formosus</name>
    <dbReference type="NCBI Taxonomy" id="2007308"/>
    <lineage>
        <taxon>Bacteria</taxon>
        <taxon>Pseudomonadati</taxon>
        <taxon>Bacteroidota</taxon>
        <taxon>Cytophagia</taxon>
        <taxon>Cytophagales</taxon>
        <taxon>Cyclobacteriaceae</taxon>
        <taxon>Algoriphagus</taxon>
    </lineage>
</organism>
<dbReference type="Gene3D" id="1.20.59.10">
    <property type="entry name" value="Chorismate mutase"/>
    <property type="match status" value="1"/>
</dbReference>
<evidence type="ECO:0000256" key="2">
    <source>
        <dbReference type="ARBA" id="ARBA00022679"/>
    </source>
</evidence>
<dbReference type="SUPFAM" id="SSF48600">
    <property type="entry name" value="Chorismate mutase II"/>
    <property type="match status" value="1"/>
</dbReference>
<accession>A0A4R5US59</accession>
<evidence type="ECO:0000259" key="4">
    <source>
        <dbReference type="PROSITE" id="PS51168"/>
    </source>
</evidence>
<dbReference type="SUPFAM" id="SSF51569">
    <property type="entry name" value="Aldolase"/>
    <property type="match status" value="1"/>
</dbReference>
<keyword evidence="2" id="KW-0808">Transferase</keyword>
<dbReference type="EC" id="5.4.99.5" evidence="1"/>
<dbReference type="InterPro" id="IPR052899">
    <property type="entry name" value="Class-I_DAHP_synthase"/>
</dbReference>
<dbReference type="Pfam" id="PF00793">
    <property type="entry name" value="DAHP_synth_1"/>
    <property type="match status" value="1"/>
</dbReference>
<feature type="domain" description="Chorismate mutase" evidence="4">
    <location>
        <begin position="263"/>
        <end position="354"/>
    </location>
</feature>
<keyword evidence="3" id="KW-0175">Coiled coil</keyword>
<dbReference type="Pfam" id="PF01817">
    <property type="entry name" value="CM_2"/>
    <property type="match status" value="1"/>
</dbReference>
<dbReference type="SMART" id="SM00830">
    <property type="entry name" value="CM_2"/>
    <property type="match status" value="1"/>
</dbReference>
<dbReference type="PANTHER" id="PTHR43018:SF1">
    <property type="entry name" value="PROTEIN AROA(G)"/>
    <property type="match status" value="1"/>
</dbReference>
<reference evidence="5 6" key="1">
    <citation type="submission" date="2019-03" db="EMBL/GenBank/DDBJ databases">
        <title>Algoriphagus aquimaris sp. nov., isolated form marine sediment in Pohang, Korea.</title>
        <authorList>
            <person name="Kim J."/>
            <person name="Yoon S.-H."/>
            <person name="Lee S.-S."/>
        </authorList>
    </citation>
    <scope>NUCLEOTIDE SEQUENCE [LARGE SCALE GENOMIC DNA]</scope>
    <source>
        <strain evidence="5 6">F21</strain>
    </source>
</reference>
<gene>
    <name evidence="5" type="ORF">E1898_18355</name>
</gene>
<keyword evidence="6" id="KW-1185">Reference proteome</keyword>
<dbReference type="InterPro" id="IPR036979">
    <property type="entry name" value="CM_dom_sf"/>
</dbReference>
<dbReference type="PANTHER" id="PTHR43018">
    <property type="entry name" value="PHOSPHO-2-DEHYDRO-3-DEOXYHEPTONATE ALDOLASE"/>
    <property type="match status" value="1"/>
</dbReference>
<dbReference type="Proteomes" id="UP000295438">
    <property type="component" value="Unassembled WGS sequence"/>
</dbReference>
<evidence type="ECO:0000256" key="1">
    <source>
        <dbReference type="ARBA" id="ARBA00012404"/>
    </source>
</evidence>
<evidence type="ECO:0000256" key="3">
    <source>
        <dbReference type="SAM" id="Coils"/>
    </source>
</evidence>
<dbReference type="GO" id="GO:0016740">
    <property type="term" value="F:transferase activity"/>
    <property type="evidence" value="ECO:0007669"/>
    <property type="project" value="UniProtKB-KW"/>
</dbReference>
<evidence type="ECO:0000313" key="6">
    <source>
        <dbReference type="Proteomes" id="UP000295438"/>
    </source>
</evidence>
<sequence length="357" mass="40993">MILKKLFNKKNHKNPLIISGPCSIESPNQLEETVSQLVDQGIEIIRGGVWKPRTRPGSFEGLGSIALPWIQEVKSKYPVKFAIEVASAEHVEEALKYDIDIYWIGARSTVNPFTVQEIADSLKGTGKPVMIKNPVNADLSLWMGAVERFQKAGITDLAVIHRGFSNFRDTIHRNSPLWQIPIEFRTHFPEIMMINDPSHISGKRELVPLIAQKALDLNFDGLMIESHIDPDNAWSDAQQQLTPADLKKMLSELKTRKVKFEGQKMKSQLEEIRQQIDQADHDLLEALHRRFELVEKIGEYKKLNNVAVLQLDRWKEIFESRPEWGKPLRLNKDLIQEIFGLLHQESIRKQTEILDSE</sequence>
<comment type="caution">
    <text evidence="5">The sequence shown here is derived from an EMBL/GenBank/DDBJ whole genome shotgun (WGS) entry which is preliminary data.</text>
</comment>